<organism evidence="2">
    <name type="scientific">Candidatus Kentrum sp. TC</name>
    <dbReference type="NCBI Taxonomy" id="2126339"/>
    <lineage>
        <taxon>Bacteria</taxon>
        <taxon>Pseudomonadati</taxon>
        <taxon>Pseudomonadota</taxon>
        <taxon>Gammaproteobacteria</taxon>
        <taxon>Candidatus Kentrum</taxon>
    </lineage>
</organism>
<evidence type="ECO:0008006" key="3">
    <source>
        <dbReference type="Google" id="ProtNLM"/>
    </source>
</evidence>
<evidence type="ECO:0000313" key="2">
    <source>
        <dbReference type="EMBL" id="VFK46701.1"/>
    </source>
</evidence>
<evidence type="ECO:0000256" key="1">
    <source>
        <dbReference type="SAM" id="Phobius"/>
    </source>
</evidence>
<protein>
    <recommendedName>
        <fullName evidence="3">PepSY-associated TM region</fullName>
    </recommendedName>
</protein>
<gene>
    <name evidence="2" type="ORF">BECKTC1821E_GA0114239_106811</name>
</gene>
<proteinExistence type="predicted"/>
<keyword evidence="1" id="KW-0472">Membrane</keyword>
<accession>A0A450YYU7</accession>
<name>A0A450YYU7_9GAMM</name>
<keyword evidence="1" id="KW-1133">Transmembrane helix</keyword>
<dbReference type="AlphaFoldDB" id="A0A450YYU7"/>
<reference evidence="2" key="1">
    <citation type="submission" date="2019-02" db="EMBL/GenBank/DDBJ databases">
        <authorList>
            <person name="Gruber-Vodicka R. H."/>
            <person name="Seah K. B. B."/>
        </authorList>
    </citation>
    <scope>NUCLEOTIDE SEQUENCE</scope>
    <source>
        <strain evidence="2">BECK_BZ125</strain>
    </source>
</reference>
<feature type="transmembrane region" description="Helical" evidence="1">
    <location>
        <begin position="56"/>
        <end position="78"/>
    </location>
</feature>
<sequence length="86" mass="9509">MNMRKVHRAVGLVFSPFFLLTAVTGIILLWRKAEVYGSDVKGILIGLHNWEIAAKYIGVILAAGLIYMAITGLLMILFPGKFKSDD</sequence>
<dbReference type="EMBL" id="CAADFT010000068">
    <property type="protein sequence ID" value="VFK46701.1"/>
    <property type="molecule type" value="Genomic_DNA"/>
</dbReference>
<keyword evidence="1" id="KW-0812">Transmembrane</keyword>